<feature type="chain" id="PRO_5029916236" description="Cupin domain-containing protein" evidence="1">
    <location>
        <begin position="26"/>
        <end position="229"/>
    </location>
</feature>
<feature type="signal peptide" evidence="1">
    <location>
        <begin position="1"/>
        <end position="25"/>
    </location>
</feature>
<evidence type="ECO:0000313" key="2">
    <source>
        <dbReference type="EMBL" id="MUP42502.1"/>
    </source>
</evidence>
<keyword evidence="1" id="KW-0732">Signal</keyword>
<name>A0A7K1LNW6_9FLAO</name>
<dbReference type="RefSeq" id="WP_156275740.1">
    <property type="nucleotide sequence ID" value="NZ_BAABGI010000003.1"/>
</dbReference>
<evidence type="ECO:0000256" key="1">
    <source>
        <dbReference type="SAM" id="SignalP"/>
    </source>
</evidence>
<comment type="caution">
    <text evidence="2">The sequence shown here is derived from an EMBL/GenBank/DDBJ whole genome shotgun (WGS) entry which is preliminary data.</text>
</comment>
<evidence type="ECO:0008006" key="4">
    <source>
        <dbReference type="Google" id="ProtNLM"/>
    </source>
</evidence>
<accession>A0A7K1LNW6</accession>
<sequence length="229" mass="25941">MKRLMNILKSCLVLLILTNGLKLTAQDATKIDPEHYKVAVDNEKVRVLRINYKPGEESKMHSHPEGVAVFLTDYKANMTGEDGKAMEMAGNAGDVVWVGPSKHQPKNIGNKPFEVIQIEMKNKPMAAGKKSLHLFELPEGVSEKQLNDFLKEMNQAISDEGYPGAGYHLYKITEKDDKYKYFMEGVWPDSETYDKIHNSASWKAMADKGKDMIEKIQANELYMKAEKVK</sequence>
<dbReference type="EMBL" id="VJVW01000003">
    <property type="protein sequence ID" value="MUP42502.1"/>
    <property type="molecule type" value="Genomic_DNA"/>
</dbReference>
<protein>
    <recommendedName>
        <fullName evidence="4">Cupin domain-containing protein</fullName>
    </recommendedName>
</protein>
<organism evidence="2 3">
    <name type="scientific">Christiangramia aestuarii</name>
    <dbReference type="NCBI Taxonomy" id="1028746"/>
    <lineage>
        <taxon>Bacteria</taxon>
        <taxon>Pseudomonadati</taxon>
        <taxon>Bacteroidota</taxon>
        <taxon>Flavobacteriia</taxon>
        <taxon>Flavobacteriales</taxon>
        <taxon>Flavobacteriaceae</taxon>
        <taxon>Christiangramia</taxon>
    </lineage>
</organism>
<dbReference type="Gene3D" id="2.60.120.10">
    <property type="entry name" value="Jelly Rolls"/>
    <property type="match status" value="1"/>
</dbReference>
<evidence type="ECO:0000313" key="3">
    <source>
        <dbReference type="Proteomes" id="UP000460416"/>
    </source>
</evidence>
<proteinExistence type="predicted"/>
<dbReference type="AlphaFoldDB" id="A0A7K1LNW6"/>
<reference evidence="2 3" key="1">
    <citation type="submission" date="2019-07" db="EMBL/GenBank/DDBJ databases">
        <title>Gramella aestuarii sp. nov., isolated from a tidal flat, and emended description of Gramella echinicola.</title>
        <authorList>
            <person name="Liu L."/>
        </authorList>
    </citation>
    <scope>NUCLEOTIDE SEQUENCE [LARGE SCALE GENOMIC DNA]</scope>
    <source>
        <strain evidence="2 3">BS12</strain>
    </source>
</reference>
<gene>
    <name evidence="2" type="ORF">FLP08_07955</name>
</gene>
<dbReference type="InterPro" id="IPR014710">
    <property type="entry name" value="RmlC-like_jellyroll"/>
</dbReference>
<dbReference type="OrthoDB" id="1117587at2"/>
<dbReference type="Proteomes" id="UP000460416">
    <property type="component" value="Unassembled WGS sequence"/>
</dbReference>
<keyword evidence="3" id="KW-1185">Reference proteome</keyword>
<dbReference type="SUPFAM" id="SSF51182">
    <property type="entry name" value="RmlC-like cupins"/>
    <property type="match status" value="1"/>
</dbReference>
<dbReference type="InterPro" id="IPR011051">
    <property type="entry name" value="RmlC_Cupin_sf"/>
</dbReference>